<sequence length="487" mass="54936">MVIKFKIPGIQSLISKTISDLESELARRGKPIAADAGELRQYPGLRVEVGNAACDSLERMRDESKKATLKLVDMECSYLTVDFFRKLPKTLRRVATHRIQFLMGTSQENWGNIGLPVSSVSHAAQNRFRGISSGRMGRMTSGKERFEDWGPSHLKTFIDWKNENHRRSILASLVQGVYIVERDRQEKREGLEALAPRWWVSFNFKLLHNLIDDVDGSIFGAIYEFEPPPSISNYTLDGSPRCVIAFRGNLLKFPSITRDMELDIVFLQHGLHRTSRFQIAMQAISERVAAVGDPNVWLVGHSLGSAIAMLAGKKLARTGTFLSCFLFNPPYDSLPIEIIPGEKVKRAFRKAKRTVKVGQALATKKKKNQSDDPFEALSAWFPCLYVNPGDIFCCGYIGYFEDQENMQSILDILRCSGMGRLATRISTGLLMSAKGRDTEPQTEPLHLIPSANLITNSAPSLDLFDAHGIHQWWSDDLQLQYKVYEYK</sequence>
<dbReference type="AlphaFoldDB" id="A0A8K0MK77"/>
<dbReference type="Pfam" id="PF01764">
    <property type="entry name" value="Lipase_3"/>
    <property type="match status" value="1"/>
</dbReference>
<dbReference type="Gene3D" id="1.20.120.1240">
    <property type="entry name" value="Dynamin, middle domain"/>
    <property type="match status" value="1"/>
</dbReference>
<evidence type="ECO:0000256" key="1">
    <source>
        <dbReference type="ARBA" id="ARBA00022801"/>
    </source>
</evidence>
<dbReference type="GO" id="GO:0016787">
    <property type="term" value="F:hydrolase activity"/>
    <property type="evidence" value="ECO:0007669"/>
    <property type="project" value="UniProtKB-KW"/>
</dbReference>
<evidence type="ECO:0000313" key="4">
    <source>
        <dbReference type="Proteomes" id="UP000796880"/>
    </source>
</evidence>
<keyword evidence="1" id="KW-0378">Hydrolase</keyword>
<dbReference type="OrthoDB" id="58570at2759"/>
<dbReference type="Gene3D" id="3.40.50.1820">
    <property type="entry name" value="alpha/beta hydrolase"/>
    <property type="match status" value="1"/>
</dbReference>
<accession>A0A8K0MK77</accession>
<gene>
    <name evidence="3" type="ORF">FNV43_RR09431</name>
</gene>
<keyword evidence="4" id="KW-1185">Reference proteome</keyword>
<dbReference type="GO" id="GO:0006629">
    <property type="term" value="P:lipid metabolic process"/>
    <property type="evidence" value="ECO:0007669"/>
    <property type="project" value="InterPro"/>
</dbReference>
<name>A0A8K0MK77_9ROSA</name>
<dbReference type="SUPFAM" id="SSF53474">
    <property type="entry name" value="alpha/beta-Hydrolases"/>
    <property type="match status" value="1"/>
</dbReference>
<dbReference type="EMBL" id="VOIH02000004">
    <property type="protein sequence ID" value="KAF3448718.1"/>
    <property type="molecule type" value="Genomic_DNA"/>
</dbReference>
<dbReference type="PANTHER" id="PTHR31479">
    <property type="entry name" value="ALPHA/BETA-HYDROLASES SUPERFAMILY PROTEIN"/>
    <property type="match status" value="1"/>
</dbReference>
<evidence type="ECO:0000259" key="2">
    <source>
        <dbReference type="Pfam" id="PF01764"/>
    </source>
</evidence>
<dbReference type="PANTHER" id="PTHR31479:SF2">
    <property type="entry name" value="ALPHA_BETA-HYDROLASES SUPERFAMILY PROTEIN"/>
    <property type="match status" value="1"/>
</dbReference>
<comment type="caution">
    <text evidence="3">The sequence shown here is derived from an EMBL/GenBank/DDBJ whole genome shotgun (WGS) entry which is preliminary data.</text>
</comment>
<evidence type="ECO:0000313" key="3">
    <source>
        <dbReference type="EMBL" id="KAF3448718.1"/>
    </source>
</evidence>
<proteinExistence type="predicted"/>
<dbReference type="Proteomes" id="UP000796880">
    <property type="component" value="Unassembled WGS sequence"/>
</dbReference>
<dbReference type="InterPro" id="IPR029058">
    <property type="entry name" value="AB_hydrolase_fold"/>
</dbReference>
<reference evidence="3" key="1">
    <citation type="submission" date="2020-03" db="EMBL/GenBank/DDBJ databases">
        <title>A high-quality chromosome-level genome assembly of a woody plant with both climbing and erect habits, Rhamnella rubrinervis.</title>
        <authorList>
            <person name="Lu Z."/>
            <person name="Yang Y."/>
            <person name="Zhu X."/>
            <person name="Sun Y."/>
        </authorList>
    </citation>
    <scope>NUCLEOTIDE SEQUENCE</scope>
    <source>
        <strain evidence="3">BYM</strain>
        <tissue evidence="3">Leaf</tissue>
    </source>
</reference>
<dbReference type="InterPro" id="IPR002921">
    <property type="entry name" value="Fungal_lipase-type"/>
</dbReference>
<protein>
    <recommendedName>
        <fullName evidence="2">Fungal lipase-type domain-containing protein</fullName>
    </recommendedName>
</protein>
<feature type="domain" description="Fungal lipase-type" evidence="2">
    <location>
        <begin position="282"/>
        <end position="321"/>
    </location>
</feature>
<organism evidence="3 4">
    <name type="scientific">Rhamnella rubrinervis</name>
    <dbReference type="NCBI Taxonomy" id="2594499"/>
    <lineage>
        <taxon>Eukaryota</taxon>
        <taxon>Viridiplantae</taxon>
        <taxon>Streptophyta</taxon>
        <taxon>Embryophyta</taxon>
        <taxon>Tracheophyta</taxon>
        <taxon>Spermatophyta</taxon>
        <taxon>Magnoliopsida</taxon>
        <taxon>eudicotyledons</taxon>
        <taxon>Gunneridae</taxon>
        <taxon>Pentapetalae</taxon>
        <taxon>rosids</taxon>
        <taxon>fabids</taxon>
        <taxon>Rosales</taxon>
        <taxon>Rhamnaceae</taxon>
        <taxon>rhamnoid group</taxon>
        <taxon>Rhamneae</taxon>
        <taxon>Rhamnella</taxon>
    </lineage>
</organism>